<comment type="caution">
    <text evidence="1">The sequence shown here is derived from an EMBL/GenBank/DDBJ whole genome shotgun (WGS) entry which is preliminary data.</text>
</comment>
<dbReference type="EMBL" id="VEWN01000018">
    <property type="protein sequence ID" value="KAA1053030.1"/>
    <property type="molecule type" value="Genomic_DNA"/>
</dbReference>
<organism evidence="1 2">
    <name type="scientific">Azospirillum argentinense</name>
    <dbReference type="NCBI Taxonomy" id="2970906"/>
    <lineage>
        <taxon>Bacteria</taxon>
        <taxon>Pseudomonadati</taxon>
        <taxon>Pseudomonadota</taxon>
        <taxon>Alphaproteobacteria</taxon>
        <taxon>Rhodospirillales</taxon>
        <taxon>Azospirillaceae</taxon>
        <taxon>Azospirillum</taxon>
    </lineage>
</organism>
<reference evidence="1 2" key="1">
    <citation type="submission" date="2019-07" db="EMBL/GenBank/DDBJ databases">
        <title>Genome sequencing of the stress-tolerant strain Azospirillum brasilense Az19.</title>
        <authorList>
            <person name="Maroniche G.A."/>
            <person name="Garcia J.E."/>
            <person name="Pagnussat L."/>
            <person name="Amenta M."/>
            <person name="Creus C.M."/>
        </authorList>
    </citation>
    <scope>NUCLEOTIDE SEQUENCE [LARGE SCALE GENOMIC DNA]</scope>
    <source>
        <strain evidence="1 2">Az19</strain>
    </source>
</reference>
<gene>
    <name evidence="1" type="ORF">FH063_003226</name>
</gene>
<dbReference type="Proteomes" id="UP000325333">
    <property type="component" value="Unassembled WGS sequence"/>
</dbReference>
<evidence type="ECO:0000313" key="2">
    <source>
        <dbReference type="Proteomes" id="UP000325333"/>
    </source>
</evidence>
<dbReference type="AlphaFoldDB" id="A0A5B0KNA9"/>
<evidence type="ECO:0000313" key="1">
    <source>
        <dbReference type="EMBL" id="KAA1053030.1"/>
    </source>
</evidence>
<accession>A0A5B0KNA9</accession>
<protein>
    <submittedName>
        <fullName evidence="1">Uncharacterized protein</fullName>
    </submittedName>
</protein>
<sequence>MPPPMSVQPTPVPPNLIRLAFRRRPVTPTPADRSAPFVLTATEGRWSLRGTREPLDAAGLVAAADTLREIARALVEQAHAEAGQPANRCVAEFVLHQDGGIDHWLAPGGDADERRTIALGLRNAIGSLRMGG</sequence>
<name>A0A5B0KNA9_9PROT</name>
<proteinExistence type="predicted"/>